<protein>
    <recommendedName>
        <fullName evidence="5">GPI anchored protein</fullName>
    </recommendedName>
</protein>
<dbReference type="PANTHER" id="PTHR40640">
    <property type="entry name" value="ANCHORED GLYCOPROTEIN, PUTATIVE (AFU_ORTHOLOGUE AFUA_8G04860)-RELATED"/>
    <property type="match status" value="1"/>
</dbReference>
<dbReference type="AlphaFoldDB" id="A0A2I2F173"/>
<sequence>MHSNILTLAVALLTGASSVLAADEVVTLFMPQADPQPLVGKVIATDGPLTTYVVYCAPGTDSDECGMPEDGYTVAAGKSTYNAIYTYEDYYLSQGCQVSGSTYASCEISQHDVSTTHTDSASITMPSLPMLAVTITATELDSTTAKAKATAKVSPERTGEAASTSTSTSGAKNTPGADADAASPSSSPTASDNAAGARVTGMSGLVVGAAAVALGMVY</sequence>
<dbReference type="PANTHER" id="PTHR40640:SF1">
    <property type="entry name" value="ANCHORED GLYCOPROTEIN, PUTATIVE (AFU_ORTHOLOGUE AFUA_8G04860)-RELATED"/>
    <property type="match status" value="1"/>
</dbReference>
<dbReference type="OrthoDB" id="4991875at2759"/>
<dbReference type="RefSeq" id="XP_024668381.1">
    <property type="nucleotide sequence ID" value="XM_024819847.1"/>
</dbReference>
<dbReference type="STRING" id="41067.A0A2I2F173"/>
<dbReference type="Proteomes" id="UP000234585">
    <property type="component" value="Unassembled WGS sequence"/>
</dbReference>
<feature type="region of interest" description="Disordered" evidence="1">
    <location>
        <begin position="146"/>
        <end position="195"/>
    </location>
</feature>
<reference evidence="3 4" key="1">
    <citation type="submission" date="2017-12" db="EMBL/GenBank/DDBJ databases">
        <authorList>
            <consortium name="DOE Joint Genome Institute"/>
            <person name="Haridas S."/>
            <person name="Kjaerbolling I."/>
            <person name="Vesth T.C."/>
            <person name="Frisvad J.C."/>
            <person name="Nybo J.L."/>
            <person name="Theobald S."/>
            <person name="Kuo A."/>
            <person name="Bowyer P."/>
            <person name="Matsuda Y."/>
            <person name="Mondo S."/>
            <person name="Lyhne E.K."/>
            <person name="Kogle M.E."/>
            <person name="Clum A."/>
            <person name="Lipzen A."/>
            <person name="Salamov A."/>
            <person name="Ngan C.Y."/>
            <person name="Daum C."/>
            <person name="Chiniquy J."/>
            <person name="Barry K."/>
            <person name="LaButti K."/>
            <person name="Simmons B.A."/>
            <person name="Magnuson J.K."/>
            <person name="Mortensen U.H."/>
            <person name="Larsen T.O."/>
            <person name="Grigoriev I.V."/>
            <person name="Baker S.E."/>
            <person name="Andersen M.R."/>
            <person name="Nordberg H.P."/>
            <person name="Cantor M.N."/>
            <person name="Hua S.X."/>
        </authorList>
    </citation>
    <scope>NUCLEOTIDE SEQUENCE [LARGE SCALE GENOMIC DNA]</scope>
    <source>
        <strain evidence="3 4">CBS 102.13</strain>
    </source>
</reference>
<evidence type="ECO:0008006" key="5">
    <source>
        <dbReference type="Google" id="ProtNLM"/>
    </source>
</evidence>
<name>A0A2I2F173_ASPCN</name>
<keyword evidence="4" id="KW-1185">Reference proteome</keyword>
<evidence type="ECO:0000313" key="3">
    <source>
        <dbReference type="EMBL" id="PLB34369.1"/>
    </source>
</evidence>
<evidence type="ECO:0000313" key="4">
    <source>
        <dbReference type="Proteomes" id="UP000234585"/>
    </source>
</evidence>
<evidence type="ECO:0000256" key="1">
    <source>
        <dbReference type="SAM" id="MobiDB-lite"/>
    </source>
</evidence>
<evidence type="ECO:0000256" key="2">
    <source>
        <dbReference type="SAM" id="SignalP"/>
    </source>
</evidence>
<feature type="chain" id="PRO_5014175360" description="GPI anchored protein" evidence="2">
    <location>
        <begin position="22"/>
        <end position="218"/>
    </location>
</feature>
<organism evidence="3 4">
    <name type="scientific">Aspergillus candidus</name>
    <dbReference type="NCBI Taxonomy" id="41067"/>
    <lineage>
        <taxon>Eukaryota</taxon>
        <taxon>Fungi</taxon>
        <taxon>Dikarya</taxon>
        <taxon>Ascomycota</taxon>
        <taxon>Pezizomycotina</taxon>
        <taxon>Eurotiomycetes</taxon>
        <taxon>Eurotiomycetidae</taxon>
        <taxon>Eurotiales</taxon>
        <taxon>Aspergillaceae</taxon>
        <taxon>Aspergillus</taxon>
        <taxon>Aspergillus subgen. Circumdati</taxon>
    </lineage>
</organism>
<dbReference type="GeneID" id="36527007"/>
<feature type="signal peptide" evidence="2">
    <location>
        <begin position="1"/>
        <end position="21"/>
    </location>
</feature>
<dbReference type="EMBL" id="KZ559180">
    <property type="protein sequence ID" value="PLB34369.1"/>
    <property type="molecule type" value="Genomic_DNA"/>
</dbReference>
<proteinExistence type="predicted"/>
<keyword evidence="2" id="KW-0732">Signal</keyword>
<gene>
    <name evidence="3" type="ORF">BDW47DRAFT_78254</name>
</gene>
<feature type="compositionally biased region" description="Low complexity" evidence="1">
    <location>
        <begin position="160"/>
        <end position="195"/>
    </location>
</feature>
<accession>A0A2I2F173</accession>